<feature type="domain" description="PpiC" evidence="4">
    <location>
        <begin position="276"/>
        <end position="373"/>
    </location>
</feature>
<evidence type="ECO:0000259" key="4">
    <source>
        <dbReference type="PROSITE" id="PS50198"/>
    </source>
</evidence>
<evidence type="ECO:0000256" key="2">
    <source>
        <dbReference type="PROSITE-ProRule" id="PRU00278"/>
    </source>
</evidence>
<dbReference type="InterPro" id="IPR023058">
    <property type="entry name" value="PPIase_PpiC_CS"/>
</dbReference>
<feature type="signal peptide" evidence="3">
    <location>
        <begin position="1"/>
        <end position="23"/>
    </location>
</feature>
<keyword evidence="2" id="KW-0697">Rotamase</keyword>
<protein>
    <submittedName>
        <fullName evidence="5">Periplasmic chaperone for outer membrane proteins SurA</fullName>
    </submittedName>
</protein>
<keyword evidence="2" id="KW-0413">Isomerase</keyword>
<accession>A0A419W3U9</accession>
<dbReference type="SUPFAM" id="SSF54534">
    <property type="entry name" value="FKBP-like"/>
    <property type="match status" value="2"/>
</dbReference>
<sequence length="449" mass="51317">MFRKVLTAFTMISCLTSSYTVFAQDKIVDQIVAVVGSNIIMKSDIEEMYMNNQAQGVTTDGDMKCEILEDFLVEKLLLAEAELDTNITVTDSQINQQLDQRMQYFIKNLGSEKAVEAYFKKPIIEIKASLQEVIKNQLLTSQMQNKITGEVTITPAEVRYKVRNSNPNDLPMVEPQVEYAQISLFPPISIEEENRIKARLREFKKRIEDGENFATLAVLYSEGPSAPNGGELGYMGRAQLDPAYAAAAFNLRGDRVSNVVKSDFGYHIIQLVDRRGEQINTRHIILKPKPSTQALEDASARLDSLASLIRRDKITFEDAAMRFSADKNSRNGGGIAINPYTMSSKWKKQELDPDVSKVLDNLKENEISDPFQTIDDKQRTVFKIVKLINRSKEHRANLQDDYQLLSDMYLKEKQDEALNKWIAERQSKTYIRIDDSYVNCNYKFKNWIK</sequence>
<dbReference type="Gene3D" id="1.10.4030.10">
    <property type="entry name" value="Porin chaperone SurA, peptide-binding domain"/>
    <property type="match status" value="1"/>
</dbReference>
<dbReference type="InterPro" id="IPR050280">
    <property type="entry name" value="OMP_Chaperone_SurA"/>
</dbReference>
<reference evidence="5 6" key="1">
    <citation type="submission" date="2018-09" db="EMBL/GenBank/DDBJ databases">
        <title>Genomic Encyclopedia of Archaeal and Bacterial Type Strains, Phase II (KMG-II): from individual species to whole genera.</title>
        <authorList>
            <person name="Goeker M."/>
        </authorList>
    </citation>
    <scope>NUCLEOTIDE SEQUENCE [LARGE SCALE GENOMIC DNA]</scope>
    <source>
        <strain evidence="5 6">DSM 27148</strain>
    </source>
</reference>
<feature type="chain" id="PRO_5019355614" evidence="3">
    <location>
        <begin position="24"/>
        <end position="449"/>
    </location>
</feature>
<keyword evidence="1 3" id="KW-0732">Signal</keyword>
<dbReference type="PANTHER" id="PTHR47637:SF1">
    <property type="entry name" value="CHAPERONE SURA"/>
    <property type="match status" value="1"/>
</dbReference>
<dbReference type="Pfam" id="PF00639">
    <property type="entry name" value="Rotamase"/>
    <property type="match status" value="2"/>
</dbReference>
<keyword evidence="6" id="KW-1185">Reference proteome</keyword>
<evidence type="ECO:0000313" key="6">
    <source>
        <dbReference type="Proteomes" id="UP000283387"/>
    </source>
</evidence>
<feature type="domain" description="PpiC" evidence="4">
    <location>
        <begin position="174"/>
        <end position="273"/>
    </location>
</feature>
<dbReference type="InterPro" id="IPR027304">
    <property type="entry name" value="Trigger_fact/SurA_dom_sf"/>
</dbReference>
<dbReference type="PROSITE" id="PS50198">
    <property type="entry name" value="PPIC_PPIASE_2"/>
    <property type="match status" value="2"/>
</dbReference>
<dbReference type="RefSeq" id="WP_120271577.1">
    <property type="nucleotide sequence ID" value="NZ_RAPN01000001.1"/>
</dbReference>
<dbReference type="AlphaFoldDB" id="A0A419W3U9"/>
<dbReference type="InterPro" id="IPR046357">
    <property type="entry name" value="PPIase_dom_sf"/>
</dbReference>
<dbReference type="Proteomes" id="UP000283387">
    <property type="component" value="Unassembled WGS sequence"/>
</dbReference>
<evidence type="ECO:0000313" key="5">
    <source>
        <dbReference type="EMBL" id="RKD90148.1"/>
    </source>
</evidence>
<gene>
    <name evidence="5" type="ORF">BC643_0484</name>
</gene>
<dbReference type="PROSITE" id="PS01096">
    <property type="entry name" value="PPIC_PPIASE_1"/>
    <property type="match status" value="1"/>
</dbReference>
<dbReference type="Gene3D" id="3.10.50.40">
    <property type="match status" value="2"/>
</dbReference>
<dbReference type="OrthoDB" id="14196at2"/>
<dbReference type="PANTHER" id="PTHR47637">
    <property type="entry name" value="CHAPERONE SURA"/>
    <property type="match status" value="1"/>
</dbReference>
<dbReference type="EMBL" id="RAPN01000001">
    <property type="protein sequence ID" value="RKD90148.1"/>
    <property type="molecule type" value="Genomic_DNA"/>
</dbReference>
<evidence type="ECO:0000256" key="3">
    <source>
        <dbReference type="SAM" id="SignalP"/>
    </source>
</evidence>
<comment type="caution">
    <text evidence="5">The sequence shown here is derived from an EMBL/GenBank/DDBJ whole genome shotgun (WGS) entry which is preliminary data.</text>
</comment>
<organism evidence="5 6">
    <name type="scientific">Mangrovibacterium diazotrophicum</name>
    <dbReference type="NCBI Taxonomy" id="1261403"/>
    <lineage>
        <taxon>Bacteria</taxon>
        <taxon>Pseudomonadati</taxon>
        <taxon>Bacteroidota</taxon>
        <taxon>Bacteroidia</taxon>
        <taxon>Marinilabiliales</taxon>
        <taxon>Prolixibacteraceae</taxon>
        <taxon>Mangrovibacterium</taxon>
    </lineage>
</organism>
<dbReference type="InterPro" id="IPR000297">
    <property type="entry name" value="PPIase_PpiC"/>
</dbReference>
<name>A0A419W3U9_9BACT</name>
<evidence type="ECO:0000256" key="1">
    <source>
        <dbReference type="ARBA" id="ARBA00022729"/>
    </source>
</evidence>
<dbReference type="SUPFAM" id="SSF109998">
    <property type="entry name" value="Triger factor/SurA peptide-binding domain-like"/>
    <property type="match status" value="1"/>
</dbReference>
<dbReference type="GO" id="GO:0003755">
    <property type="term" value="F:peptidyl-prolyl cis-trans isomerase activity"/>
    <property type="evidence" value="ECO:0007669"/>
    <property type="project" value="UniProtKB-KW"/>
</dbReference>
<proteinExistence type="predicted"/>